<dbReference type="Pfam" id="PF02222">
    <property type="entry name" value="ATP-grasp"/>
    <property type="match status" value="1"/>
</dbReference>
<comment type="function">
    <text evidence="4">Catalyzes the ATP-dependent conversion of 5-aminoimidazole ribonucleotide (AIR) and HCO(3)(-) to N5-carboxyaminoimidazole ribonucleotide (N5-CAIR).</text>
</comment>
<dbReference type="Gene3D" id="3.30.470.20">
    <property type="entry name" value="ATP-grasp fold, B domain"/>
    <property type="match status" value="1"/>
</dbReference>
<feature type="domain" description="ATP-grasp" evidence="6">
    <location>
        <begin position="109"/>
        <end position="298"/>
    </location>
</feature>
<dbReference type="InterPro" id="IPR040686">
    <property type="entry name" value="PurK_C"/>
</dbReference>
<evidence type="ECO:0000256" key="3">
    <source>
        <dbReference type="ARBA" id="ARBA00022840"/>
    </source>
</evidence>
<dbReference type="InterPro" id="IPR005875">
    <property type="entry name" value="PurK"/>
</dbReference>
<dbReference type="InterPro" id="IPR003135">
    <property type="entry name" value="ATP-grasp_carboxylate-amine"/>
</dbReference>
<keyword evidence="4 5" id="KW-0436">Ligase</keyword>
<comment type="pathway">
    <text evidence="4 5">Purine metabolism; IMP biosynthesis via de novo pathway; 5-amino-1-(5-phospho-D-ribosyl)imidazole-4-carboxylate from 5-amino-1-(5-phospho-D-ribosyl)imidazole (N5-CAIR route): step 1/2.</text>
</comment>
<feature type="binding site" evidence="4">
    <location>
        <begin position="150"/>
        <end position="156"/>
    </location>
    <ligand>
        <name>ATP</name>
        <dbReference type="ChEBI" id="CHEBI:30616"/>
    </ligand>
</feature>
<feature type="binding site" evidence="4">
    <location>
        <position position="105"/>
    </location>
    <ligand>
        <name>ATP</name>
        <dbReference type="ChEBI" id="CHEBI:30616"/>
    </ligand>
</feature>
<keyword evidence="2 4" id="KW-0658">Purine biosynthesis</keyword>
<feature type="binding site" evidence="4">
    <location>
        <position position="214"/>
    </location>
    <ligand>
        <name>ATP</name>
        <dbReference type="ChEBI" id="CHEBI:30616"/>
    </ligand>
</feature>
<evidence type="ECO:0000313" key="7">
    <source>
        <dbReference type="EMBL" id="MFC5628566.1"/>
    </source>
</evidence>
<dbReference type="SUPFAM" id="SSF51246">
    <property type="entry name" value="Rudiment single hybrid motif"/>
    <property type="match status" value="1"/>
</dbReference>
<organism evidence="7 8">
    <name type="scientific">Aliibacillus thermotolerans</name>
    <dbReference type="NCBI Taxonomy" id="1834418"/>
    <lineage>
        <taxon>Bacteria</taxon>
        <taxon>Bacillati</taxon>
        <taxon>Bacillota</taxon>
        <taxon>Bacilli</taxon>
        <taxon>Bacillales</taxon>
        <taxon>Bacillaceae</taxon>
        <taxon>Aliibacillus</taxon>
    </lineage>
</organism>
<feature type="binding site" evidence="4">
    <location>
        <begin position="268"/>
        <end position="269"/>
    </location>
    <ligand>
        <name>ATP</name>
        <dbReference type="ChEBI" id="CHEBI:30616"/>
    </ligand>
</feature>
<dbReference type="Gene3D" id="3.40.50.20">
    <property type="match status" value="1"/>
</dbReference>
<dbReference type="NCBIfam" id="NF004679">
    <property type="entry name" value="PRK06019.1-5"/>
    <property type="match status" value="1"/>
</dbReference>
<dbReference type="InterPro" id="IPR011761">
    <property type="entry name" value="ATP-grasp"/>
</dbReference>
<keyword evidence="1 4" id="KW-0547">Nucleotide-binding</keyword>
<dbReference type="PANTHER" id="PTHR11609">
    <property type="entry name" value="PURINE BIOSYNTHESIS PROTEIN 6/7, PUR6/7"/>
    <property type="match status" value="1"/>
</dbReference>
<dbReference type="InterPro" id="IPR011054">
    <property type="entry name" value="Rudment_hybrid_motif"/>
</dbReference>
<accession>A0ABW0U569</accession>
<comment type="function">
    <text evidence="5">Catalyzes the ATP-dependent conversion of 5-aminoimidazole ribonucleotide (AIR) and HCO(3)- to N5-carboxyaminoimidazole ribonucleotide (N5-CAIR).</text>
</comment>
<evidence type="ECO:0000259" key="6">
    <source>
        <dbReference type="PROSITE" id="PS50975"/>
    </source>
</evidence>
<dbReference type="InterPro" id="IPR016185">
    <property type="entry name" value="PreATP-grasp_dom_sf"/>
</dbReference>
<comment type="caution">
    <text evidence="7">The sequence shown here is derived from an EMBL/GenBank/DDBJ whole genome shotgun (WGS) entry which is preliminary data.</text>
</comment>
<comment type="catalytic activity">
    <reaction evidence="4 5">
        <text>5-amino-1-(5-phospho-beta-D-ribosyl)imidazole + hydrogencarbonate + ATP = 5-carboxyamino-1-(5-phospho-D-ribosyl)imidazole + ADP + phosphate + 2 H(+)</text>
        <dbReference type="Rhea" id="RHEA:19317"/>
        <dbReference type="ChEBI" id="CHEBI:15378"/>
        <dbReference type="ChEBI" id="CHEBI:17544"/>
        <dbReference type="ChEBI" id="CHEBI:30616"/>
        <dbReference type="ChEBI" id="CHEBI:43474"/>
        <dbReference type="ChEBI" id="CHEBI:58730"/>
        <dbReference type="ChEBI" id="CHEBI:137981"/>
        <dbReference type="ChEBI" id="CHEBI:456216"/>
        <dbReference type="EC" id="6.3.4.18"/>
    </reaction>
</comment>
<dbReference type="PROSITE" id="PS50975">
    <property type="entry name" value="ATP_GRASP"/>
    <property type="match status" value="1"/>
</dbReference>
<dbReference type="Pfam" id="PF17769">
    <property type="entry name" value="PurK_C"/>
    <property type="match status" value="1"/>
</dbReference>
<evidence type="ECO:0000256" key="5">
    <source>
        <dbReference type="RuleBase" id="RU361200"/>
    </source>
</evidence>
<dbReference type="Pfam" id="PF22660">
    <property type="entry name" value="RS_preATP-grasp-like"/>
    <property type="match status" value="1"/>
</dbReference>
<keyword evidence="8" id="KW-1185">Reference proteome</keyword>
<evidence type="ECO:0000256" key="2">
    <source>
        <dbReference type="ARBA" id="ARBA00022755"/>
    </source>
</evidence>
<keyword evidence="3 4" id="KW-0067">ATP-binding</keyword>
<sequence>MRISPGQTIGILGGGQLGRMMALAAKEMGYRIAVLEPSLDSPACQVADVEVKSAYDDQNGALKLKEHCDVLTYEFENIDANTASFLEKELYLPQGSQLLYTTQHRLREKRAIERAGVSVAPYYGVESLEDVKEGLKQLGCPAVLKTCQGGYDGKGQVVIHKEVDGKDAFRSLSETGASSFVLEAWIPFEKEISVIVTRSTTGEVATFPVGENIHVNNILHQTIVPARIPKEIEQKSEEMAIQIAKHLELVGTLAVEMFVLENGDIYVNELAPRPHNSGHYTIEACETSQFAQHIRAIAGLPLGSTTLFKPVVMTNILGQHVQSVQQQYDRFIKVGHVHFYGKKEAKYGRKMGHWTVLAPTLKEAIERTEEVWADVNDSE</sequence>
<dbReference type="NCBIfam" id="NF004676">
    <property type="entry name" value="PRK06019.1-2"/>
    <property type="match status" value="1"/>
</dbReference>
<dbReference type="Proteomes" id="UP001596143">
    <property type="component" value="Unassembled WGS sequence"/>
</dbReference>
<evidence type="ECO:0000256" key="4">
    <source>
        <dbReference type="HAMAP-Rule" id="MF_01928"/>
    </source>
</evidence>
<dbReference type="NCBIfam" id="TIGR01161">
    <property type="entry name" value="purK"/>
    <property type="match status" value="1"/>
</dbReference>
<dbReference type="GO" id="GO:0034028">
    <property type="term" value="F:5-(carboxyamino)imidazole ribonucleotide synthase activity"/>
    <property type="evidence" value="ECO:0007669"/>
    <property type="project" value="UniProtKB-EC"/>
</dbReference>
<dbReference type="EMBL" id="JBHSPF010000024">
    <property type="protein sequence ID" value="MFC5628566.1"/>
    <property type="molecule type" value="Genomic_DNA"/>
</dbReference>
<dbReference type="HAMAP" id="MF_01928">
    <property type="entry name" value="PurK"/>
    <property type="match status" value="1"/>
</dbReference>
<dbReference type="EC" id="6.3.4.18" evidence="4 5"/>
<dbReference type="Gene3D" id="3.30.1490.20">
    <property type="entry name" value="ATP-grasp fold, A domain"/>
    <property type="match status" value="1"/>
</dbReference>
<dbReference type="SUPFAM" id="SSF56059">
    <property type="entry name" value="Glutathione synthetase ATP-binding domain-like"/>
    <property type="match status" value="1"/>
</dbReference>
<gene>
    <name evidence="4 5 7" type="primary">purK</name>
    <name evidence="7" type="ORF">ACFPTR_06600</name>
</gene>
<name>A0ABW0U569_9BACI</name>
<feature type="binding site" evidence="4">
    <location>
        <position position="145"/>
    </location>
    <ligand>
        <name>ATP</name>
        <dbReference type="ChEBI" id="CHEBI:30616"/>
    </ligand>
</feature>
<feature type="binding site" evidence="4">
    <location>
        <begin position="183"/>
        <end position="186"/>
    </location>
    <ligand>
        <name>ATP</name>
        <dbReference type="ChEBI" id="CHEBI:30616"/>
    </ligand>
</feature>
<dbReference type="InterPro" id="IPR054350">
    <property type="entry name" value="PurT/PurK_preATP-grasp"/>
</dbReference>
<dbReference type="PANTHER" id="PTHR11609:SF5">
    <property type="entry name" value="PHOSPHORIBOSYLAMINOIMIDAZOLE CARBOXYLASE"/>
    <property type="match status" value="1"/>
</dbReference>
<feature type="binding site" evidence="4">
    <location>
        <position position="191"/>
    </location>
    <ligand>
        <name>ATP</name>
        <dbReference type="ChEBI" id="CHEBI:30616"/>
    </ligand>
</feature>
<dbReference type="NCBIfam" id="NF004675">
    <property type="entry name" value="PRK06019.1-1"/>
    <property type="match status" value="1"/>
</dbReference>
<comment type="subunit">
    <text evidence="4 5">Homodimer.</text>
</comment>
<comment type="similarity">
    <text evidence="4 5">Belongs to the PurK/PurT family.</text>
</comment>
<evidence type="ECO:0000313" key="8">
    <source>
        <dbReference type="Proteomes" id="UP001596143"/>
    </source>
</evidence>
<dbReference type="RefSeq" id="WP_377902018.1">
    <property type="nucleotide sequence ID" value="NZ_JBHSPF010000024.1"/>
</dbReference>
<dbReference type="SUPFAM" id="SSF52440">
    <property type="entry name" value="PreATP-grasp domain"/>
    <property type="match status" value="1"/>
</dbReference>
<evidence type="ECO:0000256" key="1">
    <source>
        <dbReference type="ARBA" id="ARBA00022741"/>
    </source>
</evidence>
<dbReference type="InterPro" id="IPR013815">
    <property type="entry name" value="ATP_grasp_subdomain_1"/>
</dbReference>
<reference evidence="8" key="1">
    <citation type="journal article" date="2019" name="Int. J. Syst. Evol. Microbiol.">
        <title>The Global Catalogue of Microorganisms (GCM) 10K type strain sequencing project: providing services to taxonomists for standard genome sequencing and annotation.</title>
        <authorList>
            <consortium name="The Broad Institute Genomics Platform"/>
            <consortium name="The Broad Institute Genome Sequencing Center for Infectious Disease"/>
            <person name="Wu L."/>
            <person name="Ma J."/>
        </authorList>
    </citation>
    <scope>NUCLEOTIDE SEQUENCE [LARGE SCALE GENOMIC DNA]</scope>
    <source>
        <strain evidence="8">CGMCC 1.15790</strain>
    </source>
</reference>
<proteinExistence type="inferred from homology"/>
<protein>
    <recommendedName>
        <fullName evidence="4 5">N5-carboxyaminoimidazole ribonucleotide synthase</fullName>
        <shortName evidence="4 5">N5-CAIR synthase</shortName>
        <ecNumber evidence="4 5">6.3.4.18</ecNumber>
    </recommendedName>
    <alternativeName>
        <fullName evidence="4 5">5-(carboxyamino)imidazole ribonucleotide synthetase</fullName>
    </alternativeName>
</protein>